<dbReference type="SUPFAM" id="SSF51430">
    <property type="entry name" value="NAD(P)-linked oxidoreductase"/>
    <property type="match status" value="1"/>
</dbReference>
<dbReference type="Pfam" id="PF00248">
    <property type="entry name" value="Aldo_ket_red"/>
    <property type="match status" value="1"/>
</dbReference>
<feature type="compositionally biased region" description="Low complexity" evidence="10">
    <location>
        <begin position="406"/>
        <end position="420"/>
    </location>
</feature>
<dbReference type="Gene3D" id="3.20.20.100">
    <property type="entry name" value="NADP-dependent oxidoreductase domain"/>
    <property type="match status" value="1"/>
</dbReference>
<evidence type="ECO:0000256" key="4">
    <source>
        <dbReference type="ARBA" id="ARBA00022490"/>
    </source>
</evidence>
<keyword evidence="3" id="KW-0813">Transport</keyword>
<gene>
    <name evidence="12" type="ORF">CLUMA_CG017484</name>
</gene>
<dbReference type="CDD" id="cd19142">
    <property type="entry name" value="AKR_AKR6B1"/>
    <property type="match status" value="1"/>
</dbReference>
<protein>
    <submittedName>
        <fullName evidence="12">CLUMA_CG017484, isoform A</fullName>
    </submittedName>
</protein>
<dbReference type="InterPro" id="IPR005983">
    <property type="entry name" value="K_chnl_volt-dep_bsu_KCNAB"/>
</dbReference>
<feature type="compositionally biased region" description="Basic and acidic residues" evidence="10">
    <location>
        <begin position="673"/>
        <end position="697"/>
    </location>
</feature>
<dbReference type="GO" id="GO:0044325">
    <property type="term" value="F:transmembrane transporter binding"/>
    <property type="evidence" value="ECO:0007669"/>
    <property type="project" value="TreeGrafter"/>
</dbReference>
<evidence type="ECO:0000256" key="1">
    <source>
        <dbReference type="ARBA" id="ARBA00004496"/>
    </source>
</evidence>
<evidence type="ECO:0000256" key="3">
    <source>
        <dbReference type="ARBA" id="ARBA00022448"/>
    </source>
</evidence>
<evidence type="ECO:0000313" key="13">
    <source>
        <dbReference type="Proteomes" id="UP000183832"/>
    </source>
</evidence>
<feature type="region of interest" description="Disordered" evidence="10">
    <location>
        <begin position="405"/>
        <end position="448"/>
    </location>
</feature>
<dbReference type="InterPro" id="IPR023210">
    <property type="entry name" value="NADP_OxRdtase_dom"/>
</dbReference>
<keyword evidence="7" id="KW-0630">Potassium</keyword>
<name>A0A1J1IZ06_9DIPT</name>
<dbReference type="GO" id="GO:1901379">
    <property type="term" value="P:regulation of potassium ion transmembrane transport"/>
    <property type="evidence" value="ECO:0007669"/>
    <property type="project" value="TreeGrafter"/>
</dbReference>
<evidence type="ECO:0000256" key="10">
    <source>
        <dbReference type="SAM" id="MobiDB-lite"/>
    </source>
</evidence>
<comment type="similarity">
    <text evidence="2">Belongs to the shaker potassium channel beta subunit family.</text>
</comment>
<feature type="domain" description="NADP-dependent oxidoreductase" evidence="11">
    <location>
        <begin position="94"/>
        <end position="388"/>
    </location>
</feature>
<evidence type="ECO:0000256" key="5">
    <source>
        <dbReference type="ARBA" id="ARBA00022538"/>
    </source>
</evidence>
<evidence type="ECO:0000259" key="11">
    <source>
        <dbReference type="Pfam" id="PF00248"/>
    </source>
</evidence>
<evidence type="ECO:0000313" key="12">
    <source>
        <dbReference type="EMBL" id="CRL04398.1"/>
    </source>
</evidence>
<feature type="region of interest" description="Disordered" evidence="10">
    <location>
        <begin position="465"/>
        <end position="503"/>
    </location>
</feature>
<dbReference type="AlphaFoldDB" id="A0A1J1IZ06"/>
<dbReference type="InterPro" id="IPR036812">
    <property type="entry name" value="NAD(P)_OxRdtase_dom_sf"/>
</dbReference>
<organism evidence="12 13">
    <name type="scientific">Clunio marinus</name>
    <dbReference type="NCBI Taxonomy" id="568069"/>
    <lineage>
        <taxon>Eukaryota</taxon>
        <taxon>Metazoa</taxon>
        <taxon>Ecdysozoa</taxon>
        <taxon>Arthropoda</taxon>
        <taxon>Hexapoda</taxon>
        <taxon>Insecta</taxon>
        <taxon>Pterygota</taxon>
        <taxon>Neoptera</taxon>
        <taxon>Endopterygota</taxon>
        <taxon>Diptera</taxon>
        <taxon>Nematocera</taxon>
        <taxon>Chironomoidea</taxon>
        <taxon>Chironomidae</taxon>
        <taxon>Clunio</taxon>
    </lineage>
</organism>
<dbReference type="Proteomes" id="UP000183832">
    <property type="component" value="Unassembled WGS sequence"/>
</dbReference>
<keyword evidence="5" id="KW-0633">Potassium transport</keyword>
<reference evidence="12 13" key="1">
    <citation type="submission" date="2015-04" db="EMBL/GenBank/DDBJ databases">
        <authorList>
            <person name="Syromyatnikov M.Y."/>
            <person name="Popov V.N."/>
        </authorList>
    </citation>
    <scope>NUCLEOTIDE SEQUENCE [LARGE SCALE GENOMIC DNA]</scope>
</reference>
<evidence type="ECO:0000256" key="7">
    <source>
        <dbReference type="ARBA" id="ARBA00022958"/>
    </source>
</evidence>
<evidence type="ECO:0000256" key="8">
    <source>
        <dbReference type="ARBA" id="ARBA00023002"/>
    </source>
</evidence>
<dbReference type="NCBIfam" id="TIGR01293">
    <property type="entry name" value="Kv_beta"/>
    <property type="match status" value="1"/>
</dbReference>
<dbReference type="PANTHER" id="PTHR43150">
    <property type="entry name" value="HYPERKINETIC, ISOFORM M"/>
    <property type="match status" value="1"/>
</dbReference>
<keyword evidence="6" id="KW-0521">NADP</keyword>
<sequence>MSLVMCNIATSGNDNNNNSNIHHHNNDADKNTVTIYRCPIASLDCMEEFTGHSHIDYGHPFSYGTNPAIRPTPPPTPGLRYKNLGKSGLRVSNVGLGTWSIFSPMVSDEQAEAIIKLAADSGINLFDLSEAHSGVRAELELGRIIQKYNWKRTSYVITTKIYWSTKSEERGLSRKHIIESVKASLQRLQVDYIDIILVHKADAMCPMEEMIRAMNYVINQGWCLYWGTAKWSHVEIMEAYSNCRQFNCVTPIVEQAEYHMFCREKAELYLPELYNKIGVGLMAWGPLSMSLPENSERLLFSTKGSLRNKSQSYSWTEDELNKEDRMDESRRHCEKIRELAMLAEKLGCSTTQLSIAWSLKHEPVQCLLLGATTTEQLHMNLQALQLLPRMSVAVMMELERILENKPGPSSVISGIGMSGVAESPKDENLSLADSNKSKNSKKSEKSSLTNAKEFIRDYKSIPASTSTSFNNKDERAFGRGNSFGNDIEQKDSPTTEEKSKMKIKRNSSLISLKSINQNLKAMLKISRNDTSSSSDAEVGEATKLVKKTYNPPIAPCVRIDDVDSDDTKMLLNYRQSPQRYPSTSSICVTPAITPTTSSTTELLQYQEYVPRSASPSPYLSISISPRRSSTSDILNKKIPTANPNELSPKKSNQNVQSVHGSGTTLTVDPTVLNKERRPSTSELLRKARERKGSEGKLGRSISSGGSLARCGGNRNRRLSMAF</sequence>
<evidence type="ECO:0000256" key="6">
    <source>
        <dbReference type="ARBA" id="ARBA00022857"/>
    </source>
</evidence>
<feature type="compositionally biased region" description="Low complexity" evidence="10">
    <location>
        <begin position="612"/>
        <end position="633"/>
    </location>
</feature>
<keyword evidence="8" id="KW-0560">Oxidoreductase</keyword>
<accession>A0A1J1IZ06</accession>
<evidence type="ECO:0000256" key="9">
    <source>
        <dbReference type="ARBA" id="ARBA00023065"/>
    </source>
</evidence>
<dbReference type="GO" id="GO:0005249">
    <property type="term" value="F:voltage-gated potassium channel activity"/>
    <property type="evidence" value="ECO:0007669"/>
    <property type="project" value="InterPro"/>
</dbReference>
<dbReference type="InterPro" id="IPR005399">
    <property type="entry name" value="K_chnl_volt-dep_bsu_KCNAB-rel"/>
</dbReference>
<feature type="compositionally biased region" description="Basic and acidic residues" evidence="10">
    <location>
        <begin position="487"/>
        <end position="500"/>
    </location>
</feature>
<dbReference type="OrthoDB" id="1720422at2759"/>
<dbReference type="GO" id="GO:0016491">
    <property type="term" value="F:oxidoreductase activity"/>
    <property type="evidence" value="ECO:0007669"/>
    <property type="project" value="UniProtKB-KW"/>
</dbReference>
<dbReference type="EMBL" id="CVRI01000063">
    <property type="protein sequence ID" value="CRL04398.1"/>
    <property type="molecule type" value="Genomic_DNA"/>
</dbReference>
<proteinExistence type="inferred from homology"/>
<dbReference type="PRINTS" id="PR01577">
    <property type="entry name" value="KCNABCHANNEL"/>
</dbReference>
<dbReference type="GO" id="GO:0008076">
    <property type="term" value="C:voltage-gated potassium channel complex"/>
    <property type="evidence" value="ECO:0007669"/>
    <property type="project" value="TreeGrafter"/>
</dbReference>
<dbReference type="GO" id="GO:0005737">
    <property type="term" value="C:cytoplasm"/>
    <property type="evidence" value="ECO:0007669"/>
    <property type="project" value="UniProtKB-SubCell"/>
</dbReference>
<keyword evidence="13" id="KW-1185">Reference proteome</keyword>
<dbReference type="PANTHER" id="PTHR43150:SF2">
    <property type="entry name" value="HYPERKINETIC, ISOFORM M"/>
    <property type="match status" value="1"/>
</dbReference>
<feature type="region of interest" description="Disordered" evidence="10">
    <location>
        <begin position="612"/>
        <end position="722"/>
    </location>
</feature>
<feature type="compositionally biased region" description="Polar residues" evidence="10">
    <location>
        <begin position="641"/>
        <end position="667"/>
    </location>
</feature>
<dbReference type="GO" id="GO:0015459">
    <property type="term" value="F:potassium channel regulator activity"/>
    <property type="evidence" value="ECO:0007669"/>
    <property type="project" value="TreeGrafter"/>
</dbReference>
<keyword evidence="4" id="KW-0963">Cytoplasm</keyword>
<comment type="subcellular location">
    <subcellularLocation>
        <location evidence="1">Cytoplasm</location>
    </subcellularLocation>
</comment>
<keyword evidence="9" id="KW-0406">Ion transport</keyword>
<dbReference type="STRING" id="568069.A0A1J1IZ06"/>
<evidence type="ECO:0000256" key="2">
    <source>
        <dbReference type="ARBA" id="ARBA00006515"/>
    </source>
</evidence>